<proteinExistence type="predicted"/>
<evidence type="ECO:0000256" key="1">
    <source>
        <dbReference type="SAM" id="MobiDB-lite"/>
    </source>
</evidence>
<feature type="region of interest" description="Disordered" evidence="1">
    <location>
        <begin position="21"/>
        <end position="41"/>
    </location>
</feature>
<evidence type="ECO:0000313" key="3">
    <source>
        <dbReference type="Proteomes" id="UP000499080"/>
    </source>
</evidence>
<protein>
    <submittedName>
        <fullName evidence="2">Uncharacterized protein</fullName>
    </submittedName>
</protein>
<organism evidence="2 3">
    <name type="scientific">Araneus ventricosus</name>
    <name type="common">Orbweaver spider</name>
    <name type="synonym">Epeira ventricosa</name>
    <dbReference type="NCBI Taxonomy" id="182803"/>
    <lineage>
        <taxon>Eukaryota</taxon>
        <taxon>Metazoa</taxon>
        <taxon>Ecdysozoa</taxon>
        <taxon>Arthropoda</taxon>
        <taxon>Chelicerata</taxon>
        <taxon>Arachnida</taxon>
        <taxon>Araneae</taxon>
        <taxon>Araneomorphae</taxon>
        <taxon>Entelegynae</taxon>
        <taxon>Araneoidea</taxon>
        <taxon>Araneidae</taxon>
        <taxon>Araneus</taxon>
    </lineage>
</organism>
<dbReference type="Proteomes" id="UP000499080">
    <property type="component" value="Unassembled WGS sequence"/>
</dbReference>
<dbReference type="EMBL" id="BGPR01055217">
    <property type="protein sequence ID" value="GBO31835.1"/>
    <property type="molecule type" value="Genomic_DNA"/>
</dbReference>
<reference evidence="2 3" key="1">
    <citation type="journal article" date="2019" name="Sci. Rep.">
        <title>Orb-weaving spider Araneus ventricosus genome elucidates the spidroin gene catalogue.</title>
        <authorList>
            <person name="Kono N."/>
            <person name="Nakamura H."/>
            <person name="Ohtoshi R."/>
            <person name="Moran D.A.P."/>
            <person name="Shinohara A."/>
            <person name="Yoshida Y."/>
            <person name="Fujiwara M."/>
            <person name="Mori M."/>
            <person name="Tomita M."/>
            <person name="Arakawa K."/>
        </authorList>
    </citation>
    <scope>NUCLEOTIDE SEQUENCE [LARGE SCALE GENOMIC DNA]</scope>
</reference>
<dbReference type="AlphaFoldDB" id="A0A4Y2W3I0"/>
<evidence type="ECO:0000313" key="2">
    <source>
        <dbReference type="EMBL" id="GBO31835.1"/>
    </source>
</evidence>
<gene>
    <name evidence="2" type="ORF">AVEN_80978_1</name>
</gene>
<feature type="non-terminal residue" evidence="2">
    <location>
        <position position="41"/>
    </location>
</feature>
<sequence length="41" mass="4589">MSDAIGGKEMEEALPLRAMLKTGTQTRRVHSDGLKKRHIPE</sequence>
<name>A0A4Y2W3I0_ARAVE</name>
<comment type="caution">
    <text evidence="2">The sequence shown here is derived from an EMBL/GenBank/DDBJ whole genome shotgun (WGS) entry which is preliminary data.</text>
</comment>
<keyword evidence="3" id="KW-1185">Reference proteome</keyword>
<accession>A0A4Y2W3I0</accession>
<feature type="compositionally biased region" description="Basic and acidic residues" evidence="1">
    <location>
        <begin position="29"/>
        <end position="41"/>
    </location>
</feature>